<keyword evidence="1" id="KW-0812">Transmembrane</keyword>
<gene>
    <name evidence="2" type="ORF">ABDJ38_03580</name>
</gene>
<comment type="caution">
    <text evidence="2">The sequence shown here is derived from an EMBL/GenBank/DDBJ whole genome shotgun (WGS) entry which is preliminary data.</text>
</comment>
<dbReference type="InterPro" id="IPR021333">
    <property type="entry name" value="DUF2946"/>
</dbReference>
<protein>
    <submittedName>
        <fullName evidence="2">DUF2946 family protein</fullName>
    </submittedName>
</protein>
<keyword evidence="1" id="KW-1133">Transmembrane helix</keyword>
<reference evidence="2 3" key="1">
    <citation type="submission" date="2024-05" db="EMBL/GenBank/DDBJ databases">
        <authorList>
            <person name="Park S."/>
        </authorList>
    </citation>
    <scope>NUCLEOTIDE SEQUENCE [LARGE SCALE GENOMIC DNA]</scope>
    <source>
        <strain evidence="2 3">DGU5</strain>
    </source>
</reference>
<keyword evidence="1" id="KW-0472">Membrane</keyword>
<feature type="transmembrane region" description="Helical" evidence="1">
    <location>
        <begin position="89"/>
        <end position="112"/>
    </location>
</feature>
<dbReference type="Pfam" id="PF11162">
    <property type="entry name" value="DUF2946"/>
    <property type="match status" value="1"/>
</dbReference>
<dbReference type="RefSeq" id="WP_346783688.1">
    <property type="nucleotide sequence ID" value="NZ_JBDLBR010000001.1"/>
</dbReference>
<organism evidence="2 3">
    <name type="scientific">Aurantiacibacter flavus</name>
    <dbReference type="NCBI Taxonomy" id="3145232"/>
    <lineage>
        <taxon>Bacteria</taxon>
        <taxon>Pseudomonadati</taxon>
        <taxon>Pseudomonadota</taxon>
        <taxon>Alphaproteobacteria</taxon>
        <taxon>Sphingomonadales</taxon>
        <taxon>Erythrobacteraceae</taxon>
        <taxon>Aurantiacibacter</taxon>
    </lineage>
</organism>
<accession>A0ABV0CTQ0</accession>
<sequence>MQPLRALLDRRCHLALGLVVLAICIKALMPAGYMVSPSADKVLTVTICSDVSKGVKQLQLTVPGKPAGSDHASAATKGDHCAFAGLGHVAIGGADGFLLALAFAFILVLGLAPSRRLSIGEVAYLRPPLRGPPTAA</sequence>
<evidence type="ECO:0000313" key="3">
    <source>
        <dbReference type="Proteomes" id="UP001484535"/>
    </source>
</evidence>
<name>A0ABV0CTQ0_9SPHN</name>
<evidence type="ECO:0000313" key="2">
    <source>
        <dbReference type="EMBL" id="MEN7536248.1"/>
    </source>
</evidence>
<dbReference type="Proteomes" id="UP001484535">
    <property type="component" value="Unassembled WGS sequence"/>
</dbReference>
<keyword evidence="3" id="KW-1185">Reference proteome</keyword>
<feature type="transmembrane region" description="Helical" evidence="1">
    <location>
        <begin position="12"/>
        <end position="33"/>
    </location>
</feature>
<proteinExistence type="predicted"/>
<evidence type="ECO:0000256" key="1">
    <source>
        <dbReference type="SAM" id="Phobius"/>
    </source>
</evidence>
<dbReference type="EMBL" id="JBDLBR010000001">
    <property type="protein sequence ID" value="MEN7536248.1"/>
    <property type="molecule type" value="Genomic_DNA"/>
</dbReference>